<feature type="compositionally biased region" description="Low complexity" evidence="10">
    <location>
        <begin position="731"/>
        <end position="752"/>
    </location>
</feature>
<feature type="region of interest" description="Disordered" evidence="10">
    <location>
        <begin position="481"/>
        <end position="578"/>
    </location>
</feature>
<dbReference type="Proteomes" id="UP001251528">
    <property type="component" value="Unassembled WGS sequence"/>
</dbReference>
<evidence type="ECO:0000256" key="9">
    <source>
        <dbReference type="HAMAP-Rule" id="MF_03110"/>
    </source>
</evidence>
<keyword evidence="12" id="KW-1185">Reference proteome</keyword>
<dbReference type="CDD" id="cd22999">
    <property type="entry name" value="SAP_SLX4"/>
    <property type="match status" value="1"/>
</dbReference>
<dbReference type="SMART" id="SM00384">
    <property type="entry name" value="AT_hook"/>
    <property type="match status" value="2"/>
</dbReference>
<dbReference type="Pfam" id="PF09494">
    <property type="entry name" value="Slx4"/>
    <property type="match status" value="1"/>
</dbReference>
<gene>
    <name evidence="9 11" type="primary">SLX4</name>
    <name evidence="11" type="ORF">QQS21_005315</name>
</gene>
<feature type="region of interest" description="Disordered" evidence="10">
    <location>
        <begin position="728"/>
        <end position="754"/>
    </location>
</feature>
<protein>
    <recommendedName>
        <fullName evidence="8 9">Structure-specific endonuclease subunit SLX4</fullName>
    </recommendedName>
</protein>
<feature type="compositionally biased region" description="Polar residues" evidence="10">
    <location>
        <begin position="631"/>
        <end position="643"/>
    </location>
</feature>
<feature type="region of interest" description="Disordered" evidence="10">
    <location>
        <begin position="99"/>
        <end position="157"/>
    </location>
</feature>
<dbReference type="GO" id="GO:0017108">
    <property type="term" value="F:5'-flap endonuclease activity"/>
    <property type="evidence" value="ECO:0007669"/>
    <property type="project" value="InterPro"/>
</dbReference>
<feature type="compositionally biased region" description="Basic residues" evidence="10">
    <location>
        <begin position="355"/>
        <end position="365"/>
    </location>
</feature>
<evidence type="ECO:0000313" key="12">
    <source>
        <dbReference type="Proteomes" id="UP001251528"/>
    </source>
</evidence>
<organism evidence="11 12">
    <name type="scientific">Conoideocrella luteorostrata</name>
    <dbReference type="NCBI Taxonomy" id="1105319"/>
    <lineage>
        <taxon>Eukaryota</taxon>
        <taxon>Fungi</taxon>
        <taxon>Dikarya</taxon>
        <taxon>Ascomycota</taxon>
        <taxon>Pezizomycotina</taxon>
        <taxon>Sordariomycetes</taxon>
        <taxon>Hypocreomycetidae</taxon>
        <taxon>Hypocreales</taxon>
        <taxon>Clavicipitaceae</taxon>
        <taxon>Conoideocrella</taxon>
    </lineage>
</organism>
<comment type="PTM">
    <text evidence="9">Phosphorylated in response to DNA damage.</text>
</comment>
<keyword evidence="11" id="KW-0255">Endonuclease</keyword>
<keyword evidence="11" id="KW-0378">Hydrolase</keyword>
<sequence length="865" mass="94949">MASPDVFLSSPPRAARRLLVPSSSPDLPPMQDILSQQPKRPAIKSGSKAMPIPDDAISIFTSACDLWKSAQATQISNSRAKATGKTTLIDDIDVILPPTQHSPKIKTPARRVKQRKNNGKAKQHVDDGDPQAGEVGEPAEQPWKKFKPKTPEKDAAQVSYIKKSEVPSTMNLATSSTAVEACSPTDVLPRKAKYVAKKWDLDEPLQLEPAMERRKDWTPPPKQAIIIPDSDTSQPEADSAKLEDGEEATSFGSLLDGYKCSDSGVDESIAHSYDSDSKKRKLTSAQSDITIIPPPVSVVKPVAKQRAPRKKPRTITGLATAAYKQPTQVESVDAEQDAARPPQSAVHSKAATTAKPRKRPSKSKKKPEPPKPVLFSPETALKQVAQQDFVFGTSSQLATEKSPTFLRNLQRAMRTSNQLDDIDFTTPLNSDAIELMEPRPKLWDAAARDADGDLFDLEVINLTEGDSGLPQTPGNIDPFGYFKGDDKSSPQLPRLGKPTGPVEDDGGFVNLSDILPDVVSNNANPEPKSPRYSEYSPFPKLRSRTEPVRPSTIEEPETNSTQLLQSPGPADGNRPSRPALEQYTDAQLAKEVSRYGFKAIKRRSAMITLLDQCWQQKNASRLPQVRLKSTAVSCPKSTTTTSPAGKRVRGRPRKNSADESQLQEPPPSAQVPQTPKQPRGRPRKDSQTSWATKPRASKQPVTPTRVRNSITAPEKLAVTTVIEIPDSEAEPASTLCSSSTPSPSPSSTFSSPRQVDLTMSLDEDTELSLSMTPTDKQSNLFEHITKAVMTAPRTTTPTQPSWYEKILLYDPIVLEDLASWLNSGQLTRVGCDEEVHPAELKKWCESKSICCLWRVNLRGKERKRY</sequence>
<proteinExistence type="inferred from homology"/>
<reference evidence="11" key="1">
    <citation type="submission" date="2023-06" db="EMBL/GenBank/DDBJ databases">
        <title>Conoideocrella luteorostrata (Hypocreales: Clavicipitaceae), a potential biocontrol fungus for elongate hemlock scale in United States Christmas tree production areas.</title>
        <authorList>
            <person name="Barrett H."/>
            <person name="Lovett B."/>
            <person name="Macias A.M."/>
            <person name="Stajich J.E."/>
            <person name="Kasson M.T."/>
        </authorList>
    </citation>
    <scope>NUCLEOTIDE SEQUENCE</scope>
    <source>
        <strain evidence="11">ARSEF 14590</strain>
    </source>
</reference>
<evidence type="ECO:0000256" key="4">
    <source>
        <dbReference type="ARBA" id="ARBA00022763"/>
    </source>
</evidence>
<evidence type="ECO:0000256" key="5">
    <source>
        <dbReference type="ARBA" id="ARBA00023172"/>
    </source>
</evidence>
<dbReference type="InterPro" id="IPR017956">
    <property type="entry name" value="AT_hook_DNA-bd_motif"/>
</dbReference>
<keyword evidence="6 9" id="KW-0234">DNA repair</keyword>
<dbReference type="GO" id="GO:0006281">
    <property type="term" value="P:DNA repair"/>
    <property type="evidence" value="ECO:0007669"/>
    <property type="project" value="UniProtKB-UniRule"/>
</dbReference>
<dbReference type="InterPro" id="IPR027784">
    <property type="entry name" value="Slx4_ascomycetes"/>
</dbReference>
<comment type="function">
    <text evidence="9">Regulatory subunit of the SLX1-SLX4 structure-specific endonuclease that resolves DNA secondary structures generated during DNA repair and recombination. Has endonuclease activity towards branched DNA substrates, introducing single-strand cuts in duplex DNA close to junctions with ss-DNA.</text>
</comment>
<keyword evidence="5 9" id="KW-0233">DNA recombination</keyword>
<evidence type="ECO:0000256" key="7">
    <source>
        <dbReference type="ARBA" id="ARBA00023242"/>
    </source>
</evidence>
<evidence type="ECO:0000256" key="3">
    <source>
        <dbReference type="ARBA" id="ARBA00022553"/>
    </source>
</evidence>
<name>A0AAJ0CSE1_9HYPO</name>
<accession>A0AAJ0CSE1</accession>
<keyword evidence="11" id="KW-0540">Nuclease</keyword>
<dbReference type="InterPro" id="IPR018574">
    <property type="entry name" value="Structure-sp_endonuc_su_Slx4"/>
</dbReference>
<comment type="subcellular location">
    <subcellularLocation>
        <location evidence="1 9">Nucleus</location>
    </subcellularLocation>
</comment>
<evidence type="ECO:0000256" key="8">
    <source>
        <dbReference type="ARBA" id="ARBA00029496"/>
    </source>
</evidence>
<dbReference type="EMBL" id="JASWJB010000087">
    <property type="protein sequence ID" value="KAK2599931.1"/>
    <property type="molecule type" value="Genomic_DNA"/>
</dbReference>
<dbReference type="GO" id="GO:0006310">
    <property type="term" value="P:DNA recombination"/>
    <property type="evidence" value="ECO:0007669"/>
    <property type="project" value="UniProtKB-UniRule"/>
</dbReference>
<comment type="caution">
    <text evidence="11">The sequence shown here is derived from an EMBL/GenBank/DDBJ whole genome shotgun (WGS) entry which is preliminary data.</text>
</comment>
<comment type="similarity">
    <text evidence="2 9">Belongs to the SLX4 family.</text>
</comment>
<evidence type="ECO:0000256" key="10">
    <source>
        <dbReference type="SAM" id="MobiDB-lite"/>
    </source>
</evidence>
<evidence type="ECO:0000313" key="11">
    <source>
        <dbReference type="EMBL" id="KAK2599931.1"/>
    </source>
</evidence>
<comment type="subunit">
    <text evidence="9">Forms a heterodimer with SLX1.</text>
</comment>
<feature type="compositionally biased region" description="Basic residues" evidence="10">
    <location>
        <begin position="103"/>
        <end position="122"/>
    </location>
</feature>
<feature type="compositionally biased region" description="Polar residues" evidence="10">
    <location>
        <begin position="699"/>
        <end position="711"/>
    </location>
</feature>
<feature type="region of interest" description="Disordered" evidence="10">
    <location>
        <begin position="208"/>
        <end position="377"/>
    </location>
</feature>
<dbReference type="HAMAP" id="MF_03110">
    <property type="entry name" value="Endonuc_su_Slx4"/>
    <property type="match status" value="1"/>
</dbReference>
<dbReference type="GO" id="GO:0006260">
    <property type="term" value="P:DNA replication"/>
    <property type="evidence" value="ECO:0007669"/>
    <property type="project" value="InterPro"/>
</dbReference>
<evidence type="ECO:0000256" key="6">
    <source>
        <dbReference type="ARBA" id="ARBA00023204"/>
    </source>
</evidence>
<keyword evidence="3 9" id="KW-0597">Phosphoprotein</keyword>
<evidence type="ECO:0000256" key="2">
    <source>
        <dbReference type="ARBA" id="ARBA00006661"/>
    </source>
</evidence>
<dbReference type="GO" id="GO:0003677">
    <property type="term" value="F:DNA binding"/>
    <property type="evidence" value="ECO:0007669"/>
    <property type="project" value="InterPro"/>
</dbReference>
<keyword evidence="7 9" id="KW-0539">Nucleus</keyword>
<feature type="region of interest" description="Disordered" evidence="10">
    <location>
        <begin position="631"/>
        <end position="712"/>
    </location>
</feature>
<dbReference type="AlphaFoldDB" id="A0AAJ0CSE1"/>
<evidence type="ECO:0000256" key="1">
    <source>
        <dbReference type="ARBA" id="ARBA00004123"/>
    </source>
</evidence>
<dbReference type="GO" id="GO:0033557">
    <property type="term" value="C:Slx1-Slx4 complex"/>
    <property type="evidence" value="ECO:0007669"/>
    <property type="project" value="UniProtKB-UniRule"/>
</dbReference>
<keyword evidence="4 9" id="KW-0227">DNA damage</keyword>
<dbReference type="PRINTS" id="PR00929">
    <property type="entry name" value="ATHOOK"/>
</dbReference>
<feature type="region of interest" description="Disordered" evidence="10">
    <location>
        <begin position="18"/>
        <end position="52"/>
    </location>
</feature>